<accession>A0A6L6PGL8</accession>
<name>A0A6L6PGL8_9BURK</name>
<dbReference type="SMART" id="SM00304">
    <property type="entry name" value="HAMP"/>
    <property type="match status" value="1"/>
</dbReference>
<feature type="domain" description="HAMP" evidence="8">
    <location>
        <begin position="66"/>
        <end position="118"/>
    </location>
</feature>
<dbReference type="InterPro" id="IPR004089">
    <property type="entry name" value="MCPsignal_dom"/>
</dbReference>
<feature type="transmembrane region" description="Helical" evidence="6">
    <location>
        <begin position="46"/>
        <end position="64"/>
    </location>
</feature>
<protein>
    <submittedName>
        <fullName evidence="9">HAMP domain-containing protein</fullName>
    </submittedName>
</protein>
<evidence type="ECO:0000259" key="8">
    <source>
        <dbReference type="PROSITE" id="PS50885"/>
    </source>
</evidence>
<keyword evidence="2" id="KW-0488">Methylation</keyword>
<dbReference type="Pfam" id="PF00672">
    <property type="entry name" value="HAMP"/>
    <property type="match status" value="1"/>
</dbReference>
<dbReference type="PROSITE" id="PS50111">
    <property type="entry name" value="CHEMOTAXIS_TRANSDUC_2"/>
    <property type="match status" value="1"/>
</dbReference>
<dbReference type="InterPro" id="IPR003660">
    <property type="entry name" value="HAMP_dom"/>
</dbReference>
<dbReference type="GO" id="GO:0007165">
    <property type="term" value="P:signal transduction"/>
    <property type="evidence" value="ECO:0007669"/>
    <property type="project" value="UniProtKB-KW"/>
</dbReference>
<feature type="region of interest" description="Disordered" evidence="5">
    <location>
        <begin position="138"/>
        <end position="162"/>
    </location>
</feature>
<keyword evidence="6" id="KW-1133">Transmembrane helix</keyword>
<evidence type="ECO:0000256" key="4">
    <source>
        <dbReference type="PROSITE-ProRule" id="PRU00284"/>
    </source>
</evidence>
<comment type="caution">
    <text evidence="9">The sequence shown here is derived from an EMBL/GenBank/DDBJ whole genome shotgun (WGS) entry which is preliminary data.</text>
</comment>
<dbReference type="Gene3D" id="1.10.287.950">
    <property type="entry name" value="Methyl-accepting chemotaxis protein"/>
    <property type="match status" value="1"/>
</dbReference>
<evidence type="ECO:0000259" key="7">
    <source>
        <dbReference type="PROSITE" id="PS50111"/>
    </source>
</evidence>
<dbReference type="PANTHER" id="PTHR43531">
    <property type="entry name" value="PROTEIN ICFG"/>
    <property type="match status" value="1"/>
</dbReference>
<feature type="domain" description="Methyl-accepting transducer" evidence="7">
    <location>
        <begin position="123"/>
        <end position="352"/>
    </location>
</feature>
<keyword evidence="6" id="KW-0812">Transmembrane</keyword>
<dbReference type="InterPro" id="IPR051310">
    <property type="entry name" value="MCP_chemotaxis"/>
</dbReference>
<dbReference type="OrthoDB" id="8555762at2"/>
<dbReference type="AlphaFoldDB" id="A0A6L6PGL8"/>
<evidence type="ECO:0000256" key="2">
    <source>
        <dbReference type="ARBA" id="ARBA00022481"/>
    </source>
</evidence>
<organism evidence="9 10">
    <name type="scientific">Duganella radicis</name>
    <dbReference type="NCBI Taxonomy" id="551988"/>
    <lineage>
        <taxon>Bacteria</taxon>
        <taxon>Pseudomonadati</taxon>
        <taxon>Pseudomonadota</taxon>
        <taxon>Betaproteobacteria</taxon>
        <taxon>Burkholderiales</taxon>
        <taxon>Oxalobacteraceae</taxon>
        <taxon>Telluria group</taxon>
        <taxon>Duganella</taxon>
    </lineage>
</organism>
<gene>
    <name evidence="9" type="ORF">GM676_07545</name>
</gene>
<dbReference type="GO" id="GO:0006935">
    <property type="term" value="P:chemotaxis"/>
    <property type="evidence" value="ECO:0007669"/>
    <property type="project" value="TreeGrafter"/>
</dbReference>
<evidence type="ECO:0000256" key="6">
    <source>
        <dbReference type="SAM" id="Phobius"/>
    </source>
</evidence>
<evidence type="ECO:0000313" key="9">
    <source>
        <dbReference type="EMBL" id="MTV37435.1"/>
    </source>
</evidence>
<comment type="similarity">
    <text evidence="3">Belongs to the methyl-accepting chemotaxis (MCP) protein family.</text>
</comment>
<keyword evidence="4" id="KW-0807">Transducer</keyword>
<evidence type="ECO:0000256" key="3">
    <source>
        <dbReference type="ARBA" id="ARBA00029447"/>
    </source>
</evidence>
<dbReference type="GO" id="GO:0005886">
    <property type="term" value="C:plasma membrane"/>
    <property type="evidence" value="ECO:0007669"/>
    <property type="project" value="TreeGrafter"/>
</dbReference>
<feature type="compositionally biased region" description="Polar residues" evidence="5">
    <location>
        <begin position="148"/>
        <end position="162"/>
    </location>
</feature>
<dbReference type="EMBL" id="WNKY01000005">
    <property type="protein sequence ID" value="MTV37435.1"/>
    <property type="molecule type" value="Genomic_DNA"/>
</dbReference>
<proteinExistence type="inferred from homology"/>
<comment type="subcellular location">
    <subcellularLocation>
        <location evidence="1">Membrane</location>
    </subcellularLocation>
</comment>
<dbReference type="SUPFAM" id="SSF58104">
    <property type="entry name" value="Methyl-accepting chemotaxis protein (MCP) signaling domain"/>
    <property type="match status" value="1"/>
</dbReference>
<dbReference type="PROSITE" id="PS50885">
    <property type="entry name" value="HAMP"/>
    <property type="match status" value="1"/>
</dbReference>
<evidence type="ECO:0000256" key="1">
    <source>
        <dbReference type="ARBA" id="ARBA00004370"/>
    </source>
</evidence>
<dbReference type="PANTHER" id="PTHR43531:SF14">
    <property type="entry name" value="METHYL-ACCEPTING CHEMOTAXIS PROTEIN I-RELATED"/>
    <property type="match status" value="1"/>
</dbReference>
<dbReference type="CDD" id="cd06225">
    <property type="entry name" value="HAMP"/>
    <property type="match status" value="1"/>
</dbReference>
<keyword evidence="10" id="KW-1185">Reference proteome</keyword>
<dbReference type="Proteomes" id="UP000475582">
    <property type="component" value="Unassembled WGS sequence"/>
</dbReference>
<dbReference type="SMART" id="SM00283">
    <property type="entry name" value="MA"/>
    <property type="match status" value="1"/>
</dbReference>
<evidence type="ECO:0000256" key="5">
    <source>
        <dbReference type="SAM" id="MobiDB-lite"/>
    </source>
</evidence>
<dbReference type="CDD" id="cd11386">
    <property type="entry name" value="MCP_signal"/>
    <property type="match status" value="1"/>
</dbReference>
<reference evidence="9 10" key="1">
    <citation type="submission" date="2019-11" db="EMBL/GenBank/DDBJ databases">
        <title>Type strains purchased from KCTC, JCM and DSMZ.</title>
        <authorList>
            <person name="Lu H."/>
        </authorList>
    </citation>
    <scope>NUCLEOTIDE SEQUENCE [LARGE SCALE GENOMIC DNA]</scope>
    <source>
        <strain evidence="9 10">KCTC 22382</strain>
    </source>
</reference>
<sequence>MLLTEVRPAQDRWYAALDALTQFQNEITAISVDDARAIYRGTRLQVALFALSAVVLGALIAWLITRSIVRPVGAAVRVAQTVAAGDLTSHIEVTSRDETGQLLQALKDMNAGLVVMVGEVRGGTDMIASASQQIASGAADLSSRTEEQASSLEETASSMEELTSTVRQNADHARQANRLALAAAKVAVKGGTVVSEVVGTMGSINDSAKQIVDIIGVIDGIAFQTNILALNAAVEAARAGEQGRGFAVVASEVRTLAQRSAAAAKEIKALIDNSVQKVDAGSRLVEQAGTTMQEVVDSIRRVTDIMDEITDASQEQTTGIEQINQAVIEMDQVTQQNAALVEESAAASEAMKQQASRLAQMVSVFKLGGSAPALGYPGAIALR</sequence>
<dbReference type="Pfam" id="PF00015">
    <property type="entry name" value="MCPsignal"/>
    <property type="match status" value="1"/>
</dbReference>
<evidence type="ECO:0000313" key="10">
    <source>
        <dbReference type="Proteomes" id="UP000475582"/>
    </source>
</evidence>
<keyword evidence="6" id="KW-0472">Membrane</keyword>
<dbReference type="GO" id="GO:0004888">
    <property type="term" value="F:transmembrane signaling receptor activity"/>
    <property type="evidence" value="ECO:0007669"/>
    <property type="project" value="TreeGrafter"/>
</dbReference>
<dbReference type="FunFam" id="1.10.287.950:FF:000001">
    <property type="entry name" value="Methyl-accepting chemotaxis sensory transducer"/>
    <property type="match status" value="1"/>
</dbReference>